<protein>
    <submittedName>
        <fullName evidence="2">Uncharacterized protein</fullName>
    </submittedName>
</protein>
<sequence>MTRSVRGVTTSVRLAKELLSIALASASAATFFLPLNLRRAKTYTLFEKKFRWTCFILTSITVVIVHIFIHITISSRHRQTQEIMLIIFRLVSDTILFTFGCGVLMTPICRFAQCFPSLKGFYKTHFFVLDNVLRRKLPFLITIITIVLIMLMSFTPTYLPGDTKRLLEVGMLGDIIDFCGLEGMVLSPKAARGWVLTEYTPKRILSMFPGADNCGTNKISFLDEEEGILIVSPTCPGNGERPIVYLERPERSELSGGPEVLPKVLENSNKWHQMLEKRYGTNEKVHNSMGVQVNRDTTGIILSVELLPSRLNMVLREPRSIEERNIRESWTLKSVWEVPLNESVAYTVYCPSLDYEEYHMFPPLRRNVKSKGNARTLGDGYDGTRKPPANVLMLVLDAVSRQEVLRSLPKFSNWLYQFRKNASSEHIFIEAQGATTLGHSTEANLVPLFTGFFSELEPERGKKDRLNTSLFRLAKKSYGDFFTTSYTTGGCLDLINEIMEDQIFGAGFGESYGEDLDHYTFGPFCHTQYSALEGNFQGANSILKRCIGQRHVHEYVLNYTRSLVNMQMRNRKQWKKSNYSMDDFQHSDGETSSFFHVSHLVEGHEGTHGVLYLIDDALTAFLEDLRIKLRFFDDPSNVLILLSDHGNHMGHYYELTAPGKLERALPFVGMILHPEVFSRIDQLKGRQGGLSRKNMMQRTRRISTHLDLYMTIADLLGVEGMPHHTTKESLVPPSSFFEARTNSFNITKCEDISALPSKESGCYLAWCETQ</sequence>
<dbReference type="EMBL" id="NBCO01000013">
    <property type="protein sequence ID" value="ORC89183.1"/>
    <property type="molecule type" value="Genomic_DNA"/>
</dbReference>
<dbReference type="SUPFAM" id="SSF53649">
    <property type="entry name" value="Alkaline phosphatase-like"/>
    <property type="match status" value="1"/>
</dbReference>
<dbReference type="Gene3D" id="3.40.720.10">
    <property type="entry name" value="Alkaline Phosphatase, subunit A"/>
    <property type="match status" value="1"/>
</dbReference>
<feature type="transmembrane region" description="Helical" evidence="1">
    <location>
        <begin position="50"/>
        <end position="71"/>
    </location>
</feature>
<feature type="transmembrane region" description="Helical" evidence="1">
    <location>
        <begin position="137"/>
        <end position="159"/>
    </location>
</feature>
<dbReference type="InterPro" id="IPR017850">
    <property type="entry name" value="Alkaline_phosphatase_core_sf"/>
</dbReference>
<evidence type="ECO:0000256" key="1">
    <source>
        <dbReference type="SAM" id="Phobius"/>
    </source>
</evidence>
<dbReference type="InterPro" id="IPR004245">
    <property type="entry name" value="DUF229"/>
</dbReference>
<keyword evidence="1" id="KW-0472">Membrane</keyword>
<keyword evidence="3" id="KW-1185">Reference proteome</keyword>
<proteinExistence type="predicted"/>
<dbReference type="PANTHER" id="PTHR10974">
    <property type="entry name" value="FI08016P-RELATED"/>
    <property type="match status" value="1"/>
</dbReference>
<feature type="transmembrane region" description="Helical" evidence="1">
    <location>
        <begin position="83"/>
        <end position="105"/>
    </location>
</feature>
<name>A0A1X0NXI0_9TRYP</name>
<dbReference type="GO" id="GO:0005615">
    <property type="term" value="C:extracellular space"/>
    <property type="evidence" value="ECO:0007669"/>
    <property type="project" value="TreeGrafter"/>
</dbReference>
<dbReference type="AlphaFoldDB" id="A0A1X0NXI0"/>
<comment type="caution">
    <text evidence="2">The sequence shown here is derived from an EMBL/GenBank/DDBJ whole genome shotgun (WGS) entry which is preliminary data.</text>
</comment>
<keyword evidence="1" id="KW-0812">Transmembrane</keyword>
<dbReference type="VEuPathDB" id="TriTrypDB:TM35_000131870"/>
<evidence type="ECO:0000313" key="2">
    <source>
        <dbReference type="EMBL" id="ORC89183.1"/>
    </source>
</evidence>
<dbReference type="PANTHER" id="PTHR10974:SF1">
    <property type="entry name" value="FI08016P-RELATED"/>
    <property type="match status" value="1"/>
</dbReference>
<dbReference type="Pfam" id="PF02995">
    <property type="entry name" value="DUF229"/>
    <property type="match status" value="1"/>
</dbReference>
<reference evidence="2 3" key="1">
    <citation type="submission" date="2017-03" db="EMBL/GenBank/DDBJ databases">
        <title>An alternative strategy for trypanosome survival in the mammalian bloodstream revealed through genome and transcriptome analysis of the ubiquitous bovine parasite Trypanosoma (Megatrypanum) theileri.</title>
        <authorList>
            <person name="Kelly S."/>
            <person name="Ivens A."/>
            <person name="Mott A."/>
            <person name="O'Neill E."/>
            <person name="Emms D."/>
            <person name="Macleod O."/>
            <person name="Voorheis P."/>
            <person name="Matthews J."/>
            <person name="Matthews K."/>
            <person name="Carrington M."/>
        </authorList>
    </citation>
    <scope>NUCLEOTIDE SEQUENCE [LARGE SCALE GENOMIC DNA]</scope>
    <source>
        <strain evidence="2">Edinburgh</strain>
    </source>
</reference>
<keyword evidence="1" id="KW-1133">Transmembrane helix</keyword>
<organism evidence="2 3">
    <name type="scientific">Trypanosoma theileri</name>
    <dbReference type="NCBI Taxonomy" id="67003"/>
    <lineage>
        <taxon>Eukaryota</taxon>
        <taxon>Discoba</taxon>
        <taxon>Euglenozoa</taxon>
        <taxon>Kinetoplastea</taxon>
        <taxon>Metakinetoplastina</taxon>
        <taxon>Trypanosomatida</taxon>
        <taxon>Trypanosomatidae</taxon>
        <taxon>Trypanosoma</taxon>
    </lineage>
</organism>
<dbReference type="Proteomes" id="UP000192257">
    <property type="component" value="Unassembled WGS sequence"/>
</dbReference>
<evidence type="ECO:0000313" key="3">
    <source>
        <dbReference type="Proteomes" id="UP000192257"/>
    </source>
</evidence>
<dbReference type="OrthoDB" id="413313at2759"/>
<gene>
    <name evidence="2" type="ORF">TM35_000131870</name>
</gene>
<accession>A0A1X0NXI0</accession>
<dbReference type="RefSeq" id="XP_028883249.1">
    <property type="nucleotide sequence ID" value="XM_029025403.1"/>
</dbReference>
<dbReference type="GeneID" id="39985183"/>